<protein>
    <submittedName>
        <fullName evidence="2">Uncharacterized protein</fullName>
    </submittedName>
</protein>
<feature type="region of interest" description="Disordered" evidence="1">
    <location>
        <begin position="1"/>
        <end position="88"/>
    </location>
</feature>
<comment type="caution">
    <text evidence="2">The sequence shown here is derived from an EMBL/GenBank/DDBJ whole genome shotgun (WGS) entry which is preliminary data.</text>
</comment>
<sequence length="238" mass="24800">MSTAPSILQPSSASDRISARFQSGNVAQSRETETAPDGPVLEHRAGAVDGSESQLADDSTATVPREAGAPEVSSTHFEQSGGGSQFAHVSELNSETPNWVAPVVQTVREWGAPESHGAIRCVPWCTDGAGHANSVMRSDQACWSASNAVVLGLADGAPALPVDVESWAQLDPPHIAVAAHRAWHGLPVVDVHLYRPHENPNVSVDFNVKLTAAEAVQLARFLLDAAALAGAGVAVDGR</sequence>
<dbReference type="Proteomes" id="UP000038487">
    <property type="component" value="Unassembled WGS sequence"/>
</dbReference>
<dbReference type="EMBL" id="CSUW01000018">
    <property type="protein sequence ID" value="CPT68785.1"/>
    <property type="molecule type" value="Genomic_DNA"/>
</dbReference>
<name>A0AB33TCF5_9MYCO</name>
<evidence type="ECO:0000313" key="3">
    <source>
        <dbReference type="Proteomes" id="UP000038487"/>
    </source>
</evidence>
<gene>
    <name evidence="2" type="ORF">ERS075527_05261</name>
</gene>
<organism evidence="2 3">
    <name type="scientific">Mycobacteroides abscessus</name>
    <dbReference type="NCBI Taxonomy" id="36809"/>
    <lineage>
        <taxon>Bacteria</taxon>
        <taxon>Bacillati</taxon>
        <taxon>Actinomycetota</taxon>
        <taxon>Actinomycetes</taxon>
        <taxon>Mycobacteriales</taxon>
        <taxon>Mycobacteriaceae</taxon>
        <taxon>Mycobacteroides</taxon>
    </lineage>
</organism>
<feature type="compositionally biased region" description="Polar residues" evidence="1">
    <location>
        <begin position="51"/>
        <end position="62"/>
    </location>
</feature>
<accession>A0AB33TCF5</accession>
<dbReference type="AlphaFoldDB" id="A0AB33TCF5"/>
<evidence type="ECO:0000256" key="1">
    <source>
        <dbReference type="SAM" id="MobiDB-lite"/>
    </source>
</evidence>
<feature type="compositionally biased region" description="Polar residues" evidence="1">
    <location>
        <begin position="1"/>
        <end position="29"/>
    </location>
</feature>
<proteinExistence type="predicted"/>
<reference evidence="2 3" key="1">
    <citation type="submission" date="2015-03" db="EMBL/GenBank/DDBJ databases">
        <authorList>
            <consortium name="Pathogen Informatics"/>
            <person name="Murphy D."/>
        </authorList>
    </citation>
    <scope>NUCLEOTIDE SEQUENCE [LARGE SCALE GENOMIC DNA]</scope>
    <source>
        <strain evidence="2 3">PAP036</strain>
    </source>
</reference>
<evidence type="ECO:0000313" key="2">
    <source>
        <dbReference type="EMBL" id="CPT68785.1"/>
    </source>
</evidence>